<evidence type="ECO:0000256" key="9">
    <source>
        <dbReference type="SAM" id="MobiDB-lite"/>
    </source>
</evidence>
<keyword evidence="4" id="KW-0524">Neurogenesis</keyword>
<evidence type="ECO:0000259" key="10">
    <source>
        <dbReference type="PROSITE" id="PS50097"/>
    </source>
</evidence>
<comment type="function">
    <text evidence="8">Putative transcription factor required for axon growth and guidance in the central and peripheral nervous systems. Repels CNS axons away from the midline by promoting the expression of the midline repellent sli and its receptor robo.</text>
</comment>
<dbReference type="Proteomes" id="UP000075880">
    <property type="component" value="Unassembled WGS sequence"/>
</dbReference>
<keyword evidence="6" id="KW-0804">Transcription</keyword>
<feature type="compositionally biased region" description="Acidic residues" evidence="9">
    <location>
        <begin position="494"/>
        <end position="575"/>
    </location>
</feature>
<organism evidence="11 12">
    <name type="scientific">Anopheles atroparvus</name>
    <name type="common">European mosquito</name>
    <dbReference type="NCBI Taxonomy" id="41427"/>
    <lineage>
        <taxon>Eukaryota</taxon>
        <taxon>Metazoa</taxon>
        <taxon>Ecdysozoa</taxon>
        <taxon>Arthropoda</taxon>
        <taxon>Hexapoda</taxon>
        <taxon>Insecta</taxon>
        <taxon>Pterygota</taxon>
        <taxon>Neoptera</taxon>
        <taxon>Endopterygota</taxon>
        <taxon>Diptera</taxon>
        <taxon>Nematocera</taxon>
        <taxon>Culicoidea</taxon>
        <taxon>Culicidae</taxon>
        <taxon>Anophelinae</taxon>
        <taxon>Anopheles</taxon>
    </lineage>
</organism>
<dbReference type="PROSITE" id="PS00028">
    <property type="entry name" value="ZINC_FINGER_C2H2_1"/>
    <property type="match status" value="1"/>
</dbReference>
<feature type="region of interest" description="Disordered" evidence="9">
    <location>
        <begin position="617"/>
        <end position="667"/>
    </location>
</feature>
<keyword evidence="12" id="KW-1185">Reference proteome</keyword>
<dbReference type="PANTHER" id="PTHR23110">
    <property type="entry name" value="BTB DOMAIN TRANSCRIPTION FACTOR"/>
    <property type="match status" value="1"/>
</dbReference>
<name>A0AAG5DKV5_ANOAO</name>
<dbReference type="InterPro" id="IPR013087">
    <property type="entry name" value="Znf_C2H2_type"/>
</dbReference>
<keyword evidence="7" id="KW-0539">Nucleus</keyword>
<dbReference type="GO" id="GO:0045476">
    <property type="term" value="P:nurse cell apoptotic process"/>
    <property type="evidence" value="ECO:0007669"/>
    <property type="project" value="UniProtKB-ARBA"/>
</dbReference>
<dbReference type="EnsemblMetazoa" id="ENSAATROPT012410">
    <property type="protein sequence ID" value="ENSAATROPP011263"/>
    <property type="gene ID" value="ENSAATROPG010091"/>
</dbReference>
<feature type="compositionally biased region" description="Basic and acidic residues" evidence="9">
    <location>
        <begin position="272"/>
        <end position="283"/>
    </location>
</feature>
<evidence type="ECO:0000256" key="5">
    <source>
        <dbReference type="ARBA" id="ARBA00023015"/>
    </source>
</evidence>
<dbReference type="GO" id="GO:0006357">
    <property type="term" value="P:regulation of transcription by RNA polymerase II"/>
    <property type="evidence" value="ECO:0007669"/>
    <property type="project" value="TreeGrafter"/>
</dbReference>
<feature type="compositionally biased region" description="Acidic residues" evidence="9">
    <location>
        <begin position="177"/>
        <end position="194"/>
    </location>
</feature>
<feature type="compositionally biased region" description="Low complexity" evidence="9">
    <location>
        <begin position="222"/>
        <end position="247"/>
    </location>
</feature>
<dbReference type="SMART" id="SM00225">
    <property type="entry name" value="BTB"/>
    <property type="match status" value="1"/>
</dbReference>
<dbReference type="GO" id="GO:0008406">
    <property type="term" value="P:gonad development"/>
    <property type="evidence" value="ECO:0007669"/>
    <property type="project" value="UniProtKB-ARBA"/>
</dbReference>
<dbReference type="SMART" id="SM00355">
    <property type="entry name" value="ZnF_C2H2"/>
    <property type="match status" value="2"/>
</dbReference>
<comment type="subcellular location">
    <subcellularLocation>
        <location evidence="1">Nucleus</location>
    </subcellularLocation>
</comment>
<evidence type="ECO:0000313" key="11">
    <source>
        <dbReference type="EnsemblMetazoa" id="ENSAATROPP011263"/>
    </source>
</evidence>
<feature type="region of interest" description="Disordered" evidence="9">
    <location>
        <begin position="145"/>
        <end position="296"/>
    </location>
</feature>
<proteinExistence type="predicted"/>
<evidence type="ECO:0000256" key="2">
    <source>
        <dbReference type="ARBA" id="ARBA00022473"/>
    </source>
</evidence>
<evidence type="ECO:0000256" key="3">
    <source>
        <dbReference type="ARBA" id="ARBA00022782"/>
    </source>
</evidence>
<dbReference type="Pfam" id="PF00651">
    <property type="entry name" value="BTB"/>
    <property type="match status" value="1"/>
</dbReference>
<feature type="compositionally biased region" description="Basic and acidic residues" evidence="9">
    <location>
        <begin position="627"/>
        <end position="640"/>
    </location>
</feature>
<dbReference type="GO" id="GO:0005634">
    <property type="term" value="C:nucleus"/>
    <property type="evidence" value="ECO:0007669"/>
    <property type="project" value="UniProtKB-SubCell"/>
</dbReference>
<evidence type="ECO:0000256" key="6">
    <source>
        <dbReference type="ARBA" id="ARBA00023163"/>
    </source>
</evidence>
<evidence type="ECO:0000313" key="12">
    <source>
        <dbReference type="Proteomes" id="UP000075880"/>
    </source>
</evidence>
<keyword evidence="2" id="KW-0217">Developmental protein</keyword>
<keyword evidence="5" id="KW-0805">Transcription regulation</keyword>
<evidence type="ECO:0000256" key="8">
    <source>
        <dbReference type="ARBA" id="ARBA00037382"/>
    </source>
</evidence>
<dbReference type="Gene3D" id="1.10.10.60">
    <property type="entry name" value="Homeodomain-like"/>
    <property type="match status" value="1"/>
</dbReference>
<dbReference type="GO" id="GO:0016199">
    <property type="term" value="P:axon midline choice point recognition"/>
    <property type="evidence" value="ECO:0007669"/>
    <property type="project" value="UniProtKB-ARBA"/>
</dbReference>
<dbReference type="GO" id="GO:0007526">
    <property type="term" value="P:larval somatic muscle development"/>
    <property type="evidence" value="ECO:0007669"/>
    <property type="project" value="UniProtKB-ARBA"/>
</dbReference>
<dbReference type="SUPFAM" id="SSF54695">
    <property type="entry name" value="POZ domain"/>
    <property type="match status" value="1"/>
</dbReference>
<dbReference type="InterPro" id="IPR051095">
    <property type="entry name" value="Dros_DevTransReg"/>
</dbReference>
<dbReference type="GO" id="GO:0048813">
    <property type="term" value="P:dendrite morphogenesis"/>
    <property type="evidence" value="ECO:0007669"/>
    <property type="project" value="UniProtKB-ARBA"/>
</dbReference>
<feature type="compositionally biased region" description="Polar residues" evidence="9">
    <location>
        <begin position="641"/>
        <end position="653"/>
    </location>
</feature>
<dbReference type="PROSITE" id="PS50097">
    <property type="entry name" value="BTB"/>
    <property type="match status" value="1"/>
</dbReference>
<dbReference type="GO" id="GO:0035167">
    <property type="term" value="P:larval lymph gland hemopoiesis"/>
    <property type="evidence" value="ECO:0007669"/>
    <property type="project" value="UniProtKB-ARBA"/>
</dbReference>
<keyword evidence="3" id="KW-0221">Differentiation</keyword>
<dbReference type="GO" id="GO:0045467">
    <property type="term" value="P:R7 cell development"/>
    <property type="evidence" value="ECO:0007669"/>
    <property type="project" value="UniProtKB-ARBA"/>
</dbReference>
<dbReference type="InterPro" id="IPR011333">
    <property type="entry name" value="SKP1/BTB/POZ_sf"/>
</dbReference>
<dbReference type="PANTHER" id="PTHR23110:SF111">
    <property type="entry name" value="LONGITUDINALS LACKING PROTEIN, ISOFORMS F_I_K_T"/>
    <property type="match status" value="1"/>
</dbReference>
<dbReference type="GO" id="GO:0007464">
    <property type="term" value="P:R3/R4 cell fate commitment"/>
    <property type="evidence" value="ECO:0007669"/>
    <property type="project" value="UniProtKB-ARBA"/>
</dbReference>
<evidence type="ECO:0000256" key="4">
    <source>
        <dbReference type="ARBA" id="ARBA00022902"/>
    </source>
</evidence>
<reference evidence="11" key="1">
    <citation type="submission" date="2024-04" db="UniProtKB">
        <authorList>
            <consortium name="EnsemblMetazoa"/>
        </authorList>
    </citation>
    <scope>IDENTIFICATION</scope>
    <source>
        <strain evidence="11">EBRO</strain>
    </source>
</reference>
<evidence type="ECO:0000256" key="7">
    <source>
        <dbReference type="ARBA" id="ARBA00023242"/>
    </source>
</evidence>
<dbReference type="InterPro" id="IPR044822">
    <property type="entry name" value="Myb_DNA-bind_4"/>
</dbReference>
<feature type="compositionally biased region" description="Acidic residues" evidence="9">
    <location>
        <begin position="148"/>
        <end position="166"/>
    </location>
</feature>
<dbReference type="Gene3D" id="3.30.710.10">
    <property type="entry name" value="Potassium Channel Kv1.1, Chain A"/>
    <property type="match status" value="1"/>
</dbReference>
<protein>
    <recommendedName>
        <fullName evidence="10">BTB domain-containing protein</fullName>
    </recommendedName>
</protein>
<dbReference type="AlphaFoldDB" id="A0AAG5DKV5"/>
<feature type="domain" description="BTB" evidence="10">
    <location>
        <begin position="323"/>
        <end position="397"/>
    </location>
</feature>
<feature type="region of interest" description="Disordered" evidence="9">
    <location>
        <begin position="423"/>
        <end position="586"/>
    </location>
</feature>
<accession>A0AAG5DKV5</accession>
<dbReference type="InterPro" id="IPR000210">
    <property type="entry name" value="BTB/POZ_dom"/>
</dbReference>
<feature type="compositionally biased region" description="Basic and acidic residues" evidence="9">
    <location>
        <begin position="432"/>
        <end position="448"/>
    </location>
</feature>
<dbReference type="Pfam" id="PF13837">
    <property type="entry name" value="Myb_DNA-bind_4"/>
    <property type="match status" value="1"/>
</dbReference>
<feature type="compositionally biased region" description="Polar residues" evidence="9">
    <location>
        <begin position="284"/>
        <end position="293"/>
    </location>
</feature>
<evidence type="ECO:0000256" key="1">
    <source>
        <dbReference type="ARBA" id="ARBA00004123"/>
    </source>
</evidence>
<sequence length="750" mass="84912">MSAEENVKIRKKNRWTQAMLEHLIKVWGKYYHELKMNSRGHDKIYAKIIEELAMVGCTASMDDVRGRIHNLSGKYRKEAAAEVATGRRSQWPYFYKIGRFFDYTVPAPVPTNARPVLYDMSQYLALEYAMEDSLDLEGNERILIQEGELSDEEHLEDGLDEEEDRSEADGWQSEHLEDYDDMEEDLAEEAEEGPLVEVLPGEDGASIAPLEPEKDPSEPEDGPLVPNNGPSVPNNGPSVPNNGPLVPNKDEKVETPPAEGRPSPRRQQPVTQKEKEKSVHTQDSDGGSQTQSPKGKVFHLNSVSRHETIEDFLRVLYSNRLYTDVTIITCHNSDICTIPAHRLVLANFSLYFSRIFETLKPASTGGSVALILPPDIPHSVMQILLEYMYTGGTDVPGEVIDDVLRCGSQLKIRGFWSEIKGEPTVKRPTKSSNDRTNKKARLDADDTSRSSTPSSPEYERISPRKPTLNKPDDDVGALTDVSSDIGLDLLRSDLDDEENDGDEDDDDDEEDEDEDGTDDDEDDDDDDENEDDDDDKTNDNDDDDEEDEDDDDDDDGDDDDEDDDEDDEDDDDGEEDRISKHERQKQKLKLQIAYNIIKQTTEKRIKEEERICPKRRLETPKFNGESNSEHSESCTKRKCDTQATTSAASTRDQSPAEKRIHHAATDSTSKKGNLMKLWGNNVLNCRICSQRFTSVNEWLDHVVEMHGSEPCLLGKRTTENHITMLQCDLCQTYQESERGWLRHVLVSHAE</sequence>